<accession>A0A7J0FHI5</accession>
<comment type="caution">
    <text evidence="2">The sequence shown here is derived from an EMBL/GenBank/DDBJ whole genome shotgun (WGS) entry which is preliminary data.</text>
</comment>
<dbReference type="EMBL" id="BJWL01000012">
    <property type="protein sequence ID" value="GFY97629.1"/>
    <property type="molecule type" value="Genomic_DNA"/>
</dbReference>
<organism evidence="2 3">
    <name type="scientific">Actinidia rufa</name>
    <dbReference type="NCBI Taxonomy" id="165716"/>
    <lineage>
        <taxon>Eukaryota</taxon>
        <taxon>Viridiplantae</taxon>
        <taxon>Streptophyta</taxon>
        <taxon>Embryophyta</taxon>
        <taxon>Tracheophyta</taxon>
        <taxon>Spermatophyta</taxon>
        <taxon>Magnoliopsida</taxon>
        <taxon>eudicotyledons</taxon>
        <taxon>Gunneridae</taxon>
        <taxon>Pentapetalae</taxon>
        <taxon>asterids</taxon>
        <taxon>Ericales</taxon>
        <taxon>Actinidiaceae</taxon>
        <taxon>Actinidia</taxon>
    </lineage>
</organism>
<protein>
    <submittedName>
        <fullName evidence="2">Uncharacterized protein</fullName>
    </submittedName>
</protein>
<evidence type="ECO:0000256" key="1">
    <source>
        <dbReference type="SAM" id="MobiDB-lite"/>
    </source>
</evidence>
<gene>
    <name evidence="2" type="ORF">Acr_12g0001700</name>
</gene>
<evidence type="ECO:0000313" key="3">
    <source>
        <dbReference type="Proteomes" id="UP000585474"/>
    </source>
</evidence>
<dbReference type="Proteomes" id="UP000585474">
    <property type="component" value="Unassembled WGS sequence"/>
</dbReference>
<proteinExistence type="predicted"/>
<feature type="region of interest" description="Disordered" evidence="1">
    <location>
        <begin position="39"/>
        <end position="63"/>
    </location>
</feature>
<reference evidence="2 3" key="1">
    <citation type="submission" date="2019-07" db="EMBL/GenBank/DDBJ databases">
        <title>De Novo Assembly of kiwifruit Actinidia rufa.</title>
        <authorList>
            <person name="Sugita-Konishi S."/>
            <person name="Sato K."/>
            <person name="Mori E."/>
            <person name="Abe Y."/>
            <person name="Kisaki G."/>
            <person name="Hamano K."/>
            <person name="Suezawa K."/>
            <person name="Otani M."/>
            <person name="Fukuda T."/>
            <person name="Manabe T."/>
            <person name="Gomi K."/>
            <person name="Tabuchi M."/>
            <person name="Akimitsu K."/>
            <person name="Kataoka I."/>
        </authorList>
    </citation>
    <scope>NUCLEOTIDE SEQUENCE [LARGE SCALE GENOMIC DNA]</scope>
    <source>
        <strain evidence="3">cv. Fuchu</strain>
    </source>
</reference>
<name>A0A7J0FHI5_9ERIC</name>
<feature type="compositionally biased region" description="Basic and acidic residues" evidence="1">
    <location>
        <begin position="39"/>
        <end position="48"/>
    </location>
</feature>
<evidence type="ECO:0000313" key="2">
    <source>
        <dbReference type="EMBL" id="GFY97629.1"/>
    </source>
</evidence>
<keyword evidence="3" id="KW-1185">Reference proteome</keyword>
<dbReference type="AlphaFoldDB" id="A0A7J0FHI5"/>
<sequence length="89" mass="9794">MSTRLAGARRMSTRLVRARRMIVSLVGARQDLSESRRIVAGPDRESRTSGRGRRGLSVTNKGHLGRVRPSHVQIGKFQGPYVEVAGGRI</sequence>